<dbReference type="PANTHER" id="PTHR11122">
    <property type="entry name" value="APOSPORY-ASSOCIATED PROTEIN C-RELATED"/>
    <property type="match status" value="1"/>
</dbReference>
<dbReference type="FunCoup" id="A0A0C3H2J5">
    <property type="interactions" value="294"/>
</dbReference>
<feature type="active site" evidence="6">
    <location>
        <position position="190"/>
    </location>
</feature>
<dbReference type="GO" id="GO:0005737">
    <property type="term" value="C:cytoplasm"/>
    <property type="evidence" value="ECO:0007669"/>
    <property type="project" value="TreeGrafter"/>
</dbReference>
<reference evidence="9" key="2">
    <citation type="submission" date="2015-01" db="EMBL/GenBank/DDBJ databases">
        <title>Evolutionary Origins and Diversification of the Mycorrhizal Mutualists.</title>
        <authorList>
            <consortium name="DOE Joint Genome Institute"/>
            <consortium name="Mycorrhizal Genomics Consortium"/>
            <person name="Kohler A."/>
            <person name="Kuo A."/>
            <person name="Nagy L.G."/>
            <person name="Floudas D."/>
            <person name="Copeland A."/>
            <person name="Barry K.W."/>
            <person name="Cichocki N."/>
            <person name="Veneault-Fourrey C."/>
            <person name="LaButti K."/>
            <person name="Lindquist E.A."/>
            <person name="Lipzen A."/>
            <person name="Lundell T."/>
            <person name="Morin E."/>
            <person name="Murat C."/>
            <person name="Riley R."/>
            <person name="Ohm R."/>
            <person name="Sun H."/>
            <person name="Tunlid A."/>
            <person name="Henrissat B."/>
            <person name="Grigoriev I.V."/>
            <person name="Hibbett D.S."/>
            <person name="Martin F."/>
        </authorList>
    </citation>
    <scope>NUCLEOTIDE SEQUENCE [LARGE SCALE GENOMIC DNA]</scope>
    <source>
        <strain evidence="9">Zn</strain>
    </source>
</reference>
<accession>A0A0C3H2J5</accession>
<comment type="similarity">
    <text evidence="2 5">Belongs to the glucose-6-phosphate 1-epimerase family.</text>
</comment>
<reference evidence="8 9" key="1">
    <citation type="submission" date="2014-04" db="EMBL/GenBank/DDBJ databases">
        <authorList>
            <consortium name="DOE Joint Genome Institute"/>
            <person name="Kuo A."/>
            <person name="Martino E."/>
            <person name="Perotto S."/>
            <person name="Kohler A."/>
            <person name="Nagy L.G."/>
            <person name="Floudas D."/>
            <person name="Copeland A."/>
            <person name="Barry K.W."/>
            <person name="Cichocki N."/>
            <person name="Veneault-Fourrey C."/>
            <person name="LaButti K."/>
            <person name="Lindquist E.A."/>
            <person name="Lipzen A."/>
            <person name="Lundell T."/>
            <person name="Morin E."/>
            <person name="Murat C."/>
            <person name="Sun H."/>
            <person name="Tunlid A."/>
            <person name="Henrissat B."/>
            <person name="Grigoriev I.V."/>
            <person name="Hibbett D.S."/>
            <person name="Martin F."/>
            <person name="Nordberg H.P."/>
            <person name="Cantor M.N."/>
            <person name="Hua S.X."/>
        </authorList>
    </citation>
    <scope>NUCLEOTIDE SEQUENCE [LARGE SCALE GENOMIC DNA]</scope>
    <source>
        <strain evidence="8 9">Zn</strain>
    </source>
</reference>
<evidence type="ECO:0000256" key="3">
    <source>
        <dbReference type="ARBA" id="ARBA00012083"/>
    </source>
</evidence>
<dbReference type="InterPro" id="IPR014718">
    <property type="entry name" value="GH-type_carb-bd"/>
</dbReference>
<feature type="binding site" evidence="7">
    <location>
        <position position="108"/>
    </location>
    <ligand>
        <name>substrate</name>
    </ligand>
</feature>
<feature type="binding site" evidence="7">
    <location>
        <position position="103"/>
    </location>
    <ligand>
        <name>substrate</name>
    </ligand>
</feature>
<keyword evidence="9" id="KW-1185">Reference proteome</keyword>
<dbReference type="GO" id="GO:0047938">
    <property type="term" value="F:glucose-6-phosphate 1-epimerase activity"/>
    <property type="evidence" value="ECO:0007669"/>
    <property type="project" value="UniProtKB-UniRule"/>
</dbReference>
<dbReference type="AlphaFoldDB" id="A0A0C3H2J5"/>
<dbReference type="EC" id="5.1.3.15" evidence="3 5"/>
<evidence type="ECO:0000256" key="1">
    <source>
        <dbReference type="ARBA" id="ARBA00001096"/>
    </source>
</evidence>
<evidence type="ECO:0000313" key="9">
    <source>
        <dbReference type="Proteomes" id="UP000054321"/>
    </source>
</evidence>
<protein>
    <recommendedName>
        <fullName evidence="3 5">Glucose-6-phosphate 1-epimerase</fullName>
        <ecNumber evidence="3 5">5.1.3.15</ecNumber>
    </recommendedName>
</protein>
<evidence type="ECO:0000256" key="4">
    <source>
        <dbReference type="ARBA" id="ARBA00023235"/>
    </source>
</evidence>
<dbReference type="GO" id="GO:0030246">
    <property type="term" value="F:carbohydrate binding"/>
    <property type="evidence" value="ECO:0007669"/>
    <property type="project" value="UniProtKB-UniRule"/>
</dbReference>
<keyword evidence="4 5" id="KW-0413">Isomerase</keyword>
<dbReference type="EMBL" id="KN832875">
    <property type="protein sequence ID" value="KIN02386.1"/>
    <property type="molecule type" value="Genomic_DNA"/>
</dbReference>
<dbReference type="Gene3D" id="2.70.98.10">
    <property type="match status" value="1"/>
</dbReference>
<organism evidence="8 9">
    <name type="scientific">Oidiodendron maius (strain Zn)</name>
    <dbReference type="NCBI Taxonomy" id="913774"/>
    <lineage>
        <taxon>Eukaryota</taxon>
        <taxon>Fungi</taxon>
        <taxon>Dikarya</taxon>
        <taxon>Ascomycota</taxon>
        <taxon>Pezizomycotina</taxon>
        <taxon>Leotiomycetes</taxon>
        <taxon>Leotiomycetes incertae sedis</taxon>
        <taxon>Myxotrichaceae</taxon>
        <taxon>Oidiodendron</taxon>
    </lineage>
</organism>
<dbReference type="InParanoid" id="A0A0C3H2J5"/>
<evidence type="ECO:0000313" key="8">
    <source>
        <dbReference type="EMBL" id="KIN02386.1"/>
    </source>
</evidence>
<dbReference type="Proteomes" id="UP000054321">
    <property type="component" value="Unassembled WGS sequence"/>
</dbReference>
<evidence type="ECO:0000256" key="5">
    <source>
        <dbReference type="PIRNR" id="PIRNR016020"/>
    </source>
</evidence>
<dbReference type="Pfam" id="PF01263">
    <property type="entry name" value="Aldose_epim"/>
    <property type="match status" value="1"/>
</dbReference>
<comment type="function">
    <text evidence="5">Catalyzes the interconversion between the alpha and beta anomers from at least three hexose 6-phosphate sugars (Glc6P, Gal6P, and Man6P).</text>
</comment>
<name>A0A0C3H2J5_OIDMZ</name>
<dbReference type="InterPro" id="IPR011013">
    <property type="entry name" value="Gal_mutarotase_sf_dom"/>
</dbReference>
<feature type="active site" evidence="6">
    <location>
        <position position="297"/>
    </location>
</feature>
<sequence length="323" mass="34386">MVDRPKKPSALNPVSPGLAPQAQVNITHANSRVSAVLPTGESVEILLYGATIVSWKDATGKEKLFLSQKAALDGSKAVRGGIPLVFPVFGKAPDHAATATLPQHGFARTSRWEFLGKSTSEGSGTTDGGDSSVKLDFGLSQSNLDEASKEAWPYAFGLIYSVTLGREGLMTSVVVRNEGESAWEFQVLMHTYFRINDISKVSVSGLETSSYIDKLTTPISTNTSPSSTLSISSKIDRVYTPAGGPSAPVVIAEAGKPKFSITRDNLNEVVVWNPWTDGASMADFAPADGYRNMICVEAGAVKGWQKLEAGETWEGGQIVTDVV</sequence>
<dbReference type="GO" id="GO:0005975">
    <property type="term" value="P:carbohydrate metabolic process"/>
    <property type="evidence" value="ECO:0007669"/>
    <property type="project" value="InterPro"/>
</dbReference>
<feature type="binding site" evidence="7">
    <location>
        <position position="79"/>
    </location>
    <ligand>
        <name>substrate</name>
    </ligand>
</feature>
<dbReference type="SUPFAM" id="SSF74650">
    <property type="entry name" value="Galactose mutarotase-like"/>
    <property type="match status" value="1"/>
</dbReference>
<comment type="catalytic activity">
    <reaction evidence="1">
        <text>alpha-D-glucose 6-phosphate = beta-D-glucose 6-phosphate</text>
        <dbReference type="Rhea" id="RHEA:16249"/>
        <dbReference type="ChEBI" id="CHEBI:58225"/>
        <dbReference type="ChEBI" id="CHEBI:58247"/>
        <dbReference type="EC" id="5.1.3.15"/>
    </reaction>
</comment>
<dbReference type="CDD" id="cd09020">
    <property type="entry name" value="D-hex-6-P-epi_like"/>
    <property type="match status" value="1"/>
</dbReference>
<dbReference type="InterPro" id="IPR025532">
    <property type="entry name" value="G6P_1-epimerase"/>
</dbReference>
<evidence type="ECO:0000256" key="6">
    <source>
        <dbReference type="PIRSR" id="PIRSR016020-1"/>
    </source>
</evidence>
<proteinExistence type="inferred from homology"/>
<gene>
    <name evidence="8" type="ORF">OIDMADRAFT_162545</name>
</gene>
<evidence type="ECO:0000256" key="7">
    <source>
        <dbReference type="PIRSR" id="PIRSR016020-2"/>
    </source>
</evidence>
<dbReference type="HOGENOM" id="CLU_048345_1_1_1"/>
<dbReference type="OrthoDB" id="1659429at2759"/>
<dbReference type="InterPro" id="IPR008183">
    <property type="entry name" value="Aldose_1/G6P_1-epimerase"/>
</dbReference>
<dbReference type="PIRSF" id="PIRSF016020">
    <property type="entry name" value="PHexose_mutarotase"/>
    <property type="match status" value="1"/>
</dbReference>
<evidence type="ECO:0000256" key="2">
    <source>
        <dbReference type="ARBA" id="ARBA00005866"/>
    </source>
</evidence>
<dbReference type="STRING" id="913774.A0A0C3H2J5"/>
<dbReference type="PANTHER" id="PTHR11122:SF13">
    <property type="entry name" value="GLUCOSE-6-PHOSPHATE 1-EPIMERASE"/>
    <property type="match status" value="1"/>
</dbReference>